<comment type="function">
    <text evidence="4">Binds as a heterodimer with protein bS6 to the central domain of the 16S rRNA, where it helps stabilize the platform of the 30S subunit.</text>
</comment>
<dbReference type="PRINTS" id="PR00974">
    <property type="entry name" value="RIBOSOMALS18"/>
</dbReference>
<evidence type="ECO:0000256" key="5">
    <source>
        <dbReference type="RuleBase" id="RU003910"/>
    </source>
</evidence>
<comment type="subunit">
    <text evidence="4">Part of the 30S ribosomal subunit. Forms a tight heterodimer with protein bS6.</text>
</comment>
<evidence type="ECO:0000256" key="2">
    <source>
        <dbReference type="ARBA" id="ARBA00022980"/>
    </source>
</evidence>
<protein>
    <recommendedName>
        <fullName evidence="4">Small ribosomal subunit protein bS18</fullName>
    </recommendedName>
</protein>
<sequence>MARPKTNANGLKVVKSKGKRQLAFAPKGYEPRPAFIDYKDVSGIKRFISSQGKLMSRKRTGLSAAAQRALAVAVKRARFMGLLPYVGE</sequence>
<accession>A0ABS5BQX9</accession>
<keyword evidence="3 4" id="KW-0687">Ribonucleoprotein</keyword>
<dbReference type="SUPFAM" id="SSF46911">
    <property type="entry name" value="Ribosomal protein S18"/>
    <property type="match status" value="1"/>
</dbReference>
<dbReference type="Proteomes" id="UP000676565">
    <property type="component" value="Unassembled WGS sequence"/>
</dbReference>
<dbReference type="Gene3D" id="4.10.640.10">
    <property type="entry name" value="Ribosomal protein S18"/>
    <property type="match status" value="1"/>
</dbReference>
<name>A0ABS5BQX9_9BACT</name>
<proteinExistence type="inferred from homology"/>
<organism evidence="6 7">
    <name type="scientific">Gemmata palustris</name>
    <dbReference type="NCBI Taxonomy" id="2822762"/>
    <lineage>
        <taxon>Bacteria</taxon>
        <taxon>Pseudomonadati</taxon>
        <taxon>Planctomycetota</taxon>
        <taxon>Planctomycetia</taxon>
        <taxon>Gemmatales</taxon>
        <taxon>Gemmataceae</taxon>
        <taxon>Gemmata</taxon>
    </lineage>
</organism>
<evidence type="ECO:0000313" key="7">
    <source>
        <dbReference type="Proteomes" id="UP000676565"/>
    </source>
</evidence>
<dbReference type="NCBIfam" id="TIGR00165">
    <property type="entry name" value="S18"/>
    <property type="match status" value="1"/>
</dbReference>
<dbReference type="InterPro" id="IPR036870">
    <property type="entry name" value="Ribosomal_bS18_sf"/>
</dbReference>
<dbReference type="InterPro" id="IPR001648">
    <property type="entry name" value="Ribosomal_bS18"/>
</dbReference>
<reference evidence="6 7" key="1">
    <citation type="submission" date="2021-04" db="EMBL/GenBank/DDBJ databases">
        <authorList>
            <person name="Ivanova A."/>
        </authorList>
    </citation>
    <scope>NUCLEOTIDE SEQUENCE [LARGE SCALE GENOMIC DNA]</scope>
    <source>
        <strain evidence="6 7">G18</strain>
    </source>
</reference>
<gene>
    <name evidence="4" type="primary">rpsR</name>
    <name evidence="6" type="ORF">J8F10_12310</name>
</gene>
<keyword evidence="4" id="KW-0699">rRNA-binding</keyword>
<dbReference type="GO" id="GO:0005840">
    <property type="term" value="C:ribosome"/>
    <property type="evidence" value="ECO:0007669"/>
    <property type="project" value="UniProtKB-KW"/>
</dbReference>
<comment type="similarity">
    <text evidence="1 4 5">Belongs to the bacterial ribosomal protein bS18 family.</text>
</comment>
<evidence type="ECO:0000256" key="1">
    <source>
        <dbReference type="ARBA" id="ARBA00005589"/>
    </source>
</evidence>
<keyword evidence="4" id="KW-0694">RNA-binding</keyword>
<keyword evidence="7" id="KW-1185">Reference proteome</keyword>
<dbReference type="Pfam" id="PF01084">
    <property type="entry name" value="Ribosomal_S18"/>
    <property type="match status" value="1"/>
</dbReference>
<dbReference type="PANTHER" id="PTHR13479">
    <property type="entry name" value="30S RIBOSOMAL PROTEIN S18"/>
    <property type="match status" value="1"/>
</dbReference>
<comment type="caution">
    <text evidence="6">The sequence shown here is derived from an EMBL/GenBank/DDBJ whole genome shotgun (WGS) entry which is preliminary data.</text>
</comment>
<dbReference type="RefSeq" id="WP_210654103.1">
    <property type="nucleotide sequence ID" value="NZ_JAGKQQ010000001.1"/>
</dbReference>
<evidence type="ECO:0000256" key="3">
    <source>
        <dbReference type="ARBA" id="ARBA00023274"/>
    </source>
</evidence>
<keyword evidence="2 4" id="KW-0689">Ribosomal protein</keyword>
<dbReference type="EMBL" id="JAGKQQ010000001">
    <property type="protein sequence ID" value="MBP3956066.1"/>
    <property type="molecule type" value="Genomic_DNA"/>
</dbReference>
<evidence type="ECO:0000313" key="6">
    <source>
        <dbReference type="EMBL" id="MBP3956066.1"/>
    </source>
</evidence>
<dbReference type="HAMAP" id="MF_00270">
    <property type="entry name" value="Ribosomal_bS18"/>
    <property type="match status" value="1"/>
</dbReference>
<evidence type="ECO:0000256" key="4">
    <source>
        <dbReference type="HAMAP-Rule" id="MF_00270"/>
    </source>
</evidence>
<dbReference type="PANTHER" id="PTHR13479:SF40">
    <property type="entry name" value="SMALL RIBOSOMAL SUBUNIT PROTEIN BS18M"/>
    <property type="match status" value="1"/>
</dbReference>